<keyword evidence="1" id="KW-0472">Membrane</keyword>
<evidence type="ECO:0000259" key="2">
    <source>
        <dbReference type="Pfam" id="PF23983"/>
    </source>
</evidence>
<evidence type="ECO:0000313" key="3">
    <source>
        <dbReference type="EMBL" id="QHS87312.1"/>
    </source>
</evidence>
<keyword evidence="1" id="KW-0812">Transmembrane</keyword>
<feature type="domain" description="Minor capsid protein P11 C-terminal conserved region" evidence="2">
    <location>
        <begin position="79"/>
        <end position="162"/>
    </location>
</feature>
<reference evidence="3" key="1">
    <citation type="journal article" date="2020" name="Nature">
        <title>Giant virus diversity and host interactions through global metagenomics.</title>
        <authorList>
            <person name="Schulz F."/>
            <person name="Roux S."/>
            <person name="Paez-Espino D."/>
            <person name="Jungbluth S."/>
            <person name="Walsh D.A."/>
            <person name="Denef V.J."/>
            <person name="McMahon K.D."/>
            <person name="Konstantinidis K.T."/>
            <person name="Eloe-Fadrosh E.A."/>
            <person name="Kyrpides N.C."/>
            <person name="Woyke T."/>
        </authorList>
    </citation>
    <scope>NUCLEOTIDE SEQUENCE</scope>
    <source>
        <strain evidence="3">GVMAG-M-3300010157-4</strain>
    </source>
</reference>
<sequence length="180" mass="19266">MLSELFKDIRSGVSRVLTSNRILIVFFALITIWLLTQYSGVKFTSVDAMETGTPVDDATAPPAKATDVPVTQALGPIANPNELLPVDQNSQWAALNPVNMAQGNILNGDMLQAGYHIGLDTIGQSMKNANLQLRSDPIIPKQDVGPWNQSTYEPDYARVPLEVGYGPANCAGAAPATSAR</sequence>
<evidence type="ECO:0000256" key="1">
    <source>
        <dbReference type="SAM" id="Phobius"/>
    </source>
</evidence>
<accession>A0A6C0B5H8</accession>
<protein>
    <recommendedName>
        <fullName evidence="2">Minor capsid protein P11 C-terminal conserved region domain-containing protein</fullName>
    </recommendedName>
</protein>
<keyword evidence="1" id="KW-1133">Transmembrane helix</keyword>
<organism evidence="3">
    <name type="scientific">viral metagenome</name>
    <dbReference type="NCBI Taxonomy" id="1070528"/>
    <lineage>
        <taxon>unclassified sequences</taxon>
        <taxon>metagenomes</taxon>
        <taxon>organismal metagenomes</taxon>
    </lineage>
</organism>
<name>A0A6C0B5H8_9ZZZZ</name>
<dbReference type="Pfam" id="PF23983">
    <property type="entry name" value="P11_C"/>
    <property type="match status" value="1"/>
</dbReference>
<dbReference type="AlphaFoldDB" id="A0A6C0B5H8"/>
<dbReference type="InterPro" id="IPR055730">
    <property type="entry name" value="P11_C"/>
</dbReference>
<proteinExistence type="predicted"/>
<dbReference type="EMBL" id="MN739080">
    <property type="protein sequence ID" value="QHS87312.1"/>
    <property type="molecule type" value="Genomic_DNA"/>
</dbReference>
<feature type="transmembrane region" description="Helical" evidence="1">
    <location>
        <begin position="21"/>
        <end position="40"/>
    </location>
</feature>